<evidence type="ECO:0000259" key="3">
    <source>
        <dbReference type="PROSITE" id="PS51755"/>
    </source>
</evidence>
<dbReference type="SUPFAM" id="SSF46894">
    <property type="entry name" value="C-terminal effector domain of the bipartite response regulators"/>
    <property type="match status" value="1"/>
</dbReference>
<accession>A0A1S1N6K2</accession>
<dbReference type="STRING" id="327939.BIW53_16775"/>
<feature type="DNA-binding region" description="OmpR/PhoB-type" evidence="2">
    <location>
        <begin position="1"/>
        <end position="93"/>
    </location>
</feature>
<sequence length="585" mass="67167">MLVEFDKFRFNTDNGLLTCEGKSIYLKPKQQALLTFFIEHAGTTLSKERILESVWQERIVSEQVVFQTISQLRAIIGERAVQTYSRRGYKWNLPVQQVTSDSPPIPALKNQIKMPKRTLMTVIALGIFTLCLWLSRNLQPAPESIHVLPFNGISEVALTNSSYDFVPAAHPPAFASDFLTMPILVWHELFADKTHWLLGGRVYRLDKGAVLEFRLQNGDQYWHDYIFSLDPTQFGVLLNKKMTELQKLGLFKKNQTSAHWVSLLREQSAHASQASIDLFLANHFNELGHTDTALAYLNSILALPKTVEDTPIYARAALQKALIYKHSGQYDRALETLNDVDAKTDFIALIWPLKLELIKARAFLAYAMRDSEQVSAQLNLGAALAKQNIDAIGRFQLHILDSILSAKLGLNERKYVQLNEAQQLITEQRLHPANLAFIYLHYALFASDNDTVIKYLNKIIELPRTQNNFWVLDDAYERLFDLYIKADMLTQAHALLVTKKIQTVNHNLLRARLLLAQNQTQQAIAVLEQSYQQSQREFDKNGSINAARALYQYLDKQDSKRQLYHDFLQRNGEQKWLERQHNEQG</sequence>
<dbReference type="OrthoDB" id="6315863at2"/>
<dbReference type="InterPro" id="IPR036388">
    <property type="entry name" value="WH-like_DNA-bd_sf"/>
</dbReference>
<dbReference type="InterPro" id="IPR016032">
    <property type="entry name" value="Sig_transdc_resp-reg_C-effctor"/>
</dbReference>
<dbReference type="InterPro" id="IPR011990">
    <property type="entry name" value="TPR-like_helical_dom_sf"/>
</dbReference>
<dbReference type="Gene3D" id="1.10.10.10">
    <property type="entry name" value="Winged helix-like DNA-binding domain superfamily/Winged helix DNA-binding domain"/>
    <property type="match status" value="1"/>
</dbReference>
<dbReference type="GO" id="GO:0006355">
    <property type="term" value="P:regulation of DNA-templated transcription"/>
    <property type="evidence" value="ECO:0007669"/>
    <property type="project" value="InterPro"/>
</dbReference>
<dbReference type="SUPFAM" id="SSF48452">
    <property type="entry name" value="TPR-like"/>
    <property type="match status" value="1"/>
</dbReference>
<organism evidence="4 5">
    <name type="scientific">Pseudoalteromonas byunsanensis</name>
    <dbReference type="NCBI Taxonomy" id="327939"/>
    <lineage>
        <taxon>Bacteria</taxon>
        <taxon>Pseudomonadati</taxon>
        <taxon>Pseudomonadota</taxon>
        <taxon>Gammaproteobacteria</taxon>
        <taxon>Alteromonadales</taxon>
        <taxon>Pseudoalteromonadaceae</taxon>
        <taxon>Pseudoalteromonas</taxon>
    </lineage>
</organism>
<dbReference type="Gene3D" id="1.25.40.1040">
    <property type="match status" value="1"/>
</dbReference>
<dbReference type="AlphaFoldDB" id="A0A1S1N6K2"/>
<keyword evidence="5" id="KW-1185">Reference proteome</keyword>
<comment type="caution">
    <text evidence="4">The sequence shown here is derived from an EMBL/GenBank/DDBJ whole genome shotgun (WGS) entry which is preliminary data.</text>
</comment>
<dbReference type="CDD" id="cd00383">
    <property type="entry name" value="trans_reg_C"/>
    <property type="match status" value="1"/>
</dbReference>
<evidence type="ECO:0000313" key="4">
    <source>
        <dbReference type="EMBL" id="OHU93891.1"/>
    </source>
</evidence>
<dbReference type="Proteomes" id="UP000180253">
    <property type="component" value="Unassembled WGS sequence"/>
</dbReference>
<gene>
    <name evidence="4" type="ORF">BIW53_16775</name>
</gene>
<dbReference type="GO" id="GO:0000160">
    <property type="term" value="P:phosphorelay signal transduction system"/>
    <property type="evidence" value="ECO:0007669"/>
    <property type="project" value="InterPro"/>
</dbReference>
<reference evidence="4 5" key="1">
    <citation type="submission" date="2016-10" db="EMBL/GenBank/DDBJ databases">
        <title>Pseudoalteromonas amylolytica sp. nov., isolated from the surface seawater.</title>
        <authorList>
            <person name="Wu Y.-H."/>
            <person name="Cheng H."/>
            <person name="Jin X.-B."/>
            <person name="Wang C.-S."/>
            <person name="Xu X.-W."/>
        </authorList>
    </citation>
    <scope>NUCLEOTIDE SEQUENCE [LARGE SCALE GENOMIC DNA]</scope>
    <source>
        <strain evidence="4 5">JCM 12483</strain>
    </source>
</reference>
<dbReference type="InterPro" id="IPR001867">
    <property type="entry name" value="OmpR/PhoB-type_DNA-bd"/>
</dbReference>
<evidence type="ECO:0000313" key="5">
    <source>
        <dbReference type="Proteomes" id="UP000180253"/>
    </source>
</evidence>
<dbReference type="PROSITE" id="PS51755">
    <property type="entry name" value="OMPR_PHOB"/>
    <property type="match status" value="1"/>
</dbReference>
<dbReference type="Pfam" id="PF00486">
    <property type="entry name" value="Trans_reg_C"/>
    <property type="match status" value="1"/>
</dbReference>
<dbReference type="SMART" id="SM00862">
    <property type="entry name" value="Trans_reg_C"/>
    <property type="match status" value="1"/>
</dbReference>
<dbReference type="GO" id="GO:0003677">
    <property type="term" value="F:DNA binding"/>
    <property type="evidence" value="ECO:0007669"/>
    <property type="project" value="UniProtKB-UniRule"/>
</dbReference>
<evidence type="ECO:0000256" key="1">
    <source>
        <dbReference type="ARBA" id="ARBA00023125"/>
    </source>
</evidence>
<keyword evidence="1 2" id="KW-0238">DNA-binding</keyword>
<dbReference type="RefSeq" id="WP_070993184.1">
    <property type="nucleotide sequence ID" value="NZ_CBCSHD010000004.1"/>
</dbReference>
<dbReference type="EMBL" id="MNAN01000035">
    <property type="protein sequence ID" value="OHU93891.1"/>
    <property type="molecule type" value="Genomic_DNA"/>
</dbReference>
<evidence type="ECO:0000256" key="2">
    <source>
        <dbReference type="PROSITE-ProRule" id="PRU01091"/>
    </source>
</evidence>
<protein>
    <recommendedName>
        <fullName evidence="3">OmpR/PhoB-type domain-containing protein</fullName>
    </recommendedName>
</protein>
<name>A0A1S1N6K2_9GAMM</name>
<proteinExistence type="predicted"/>
<feature type="domain" description="OmpR/PhoB-type" evidence="3">
    <location>
        <begin position="1"/>
        <end position="93"/>
    </location>
</feature>